<dbReference type="Proteomes" id="UP000823775">
    <property type="component" value="Unassembled WGS sequence"/>
</dbReference>
<gene>
    <name evidence="1" type="ORF">HAX54_041494</name>
</gene>
<keyword evidence="2" id="KW-1185">Reference proteome</keyword>
<evidence type="ECO:0000313" key="2">
    <source>
        <dbReference type="Proteomes" id="UP000823775"/>
    </source>
</evidence>
<sequence length="135" mass="15383">MKHLEGNIATFTNNTHTRAALPPDFRMIGTLINTSTNLSNGNQRQLEGYYEREIHSRMNQILRAPLISDTKKYSKLPFKSSATPTLIPKRFKMPDLLKYDGATEPHENIAAYVINKTENDLLPHEIESVILKKFG</sequence>
<name>A0ABS8VT66_DATST</name>
<dbReference type="EMBL" id="JACEIK010005990">
    <property type="protein sequence ID" value="MCE0482585.1"/>
    <property type="molecule type" value="Genomic_DNA"/>
</dbReference>
<comment type="caution">
    <text evidence="1">The sequence shown here is derived from an EMBL/GenBank/DDBJ whole genome shotgun (WGS) entry which is preliminary data.</text>
</comment>
<accession>A0ABS8VT66</accession>
<evidence type="ECO:0000313" key="1">
    <source>
        <dbReference type="EMBL" id="MCE0482585.1"/>
    </source>
</evidence>
<reference evidence="1 2" key="1">
    <citation type="journal article" date="2021" name="BMC Genomics">
        <title>Datura genome reveals duplications of psychoactive alkaloid biosynthetic genes and high mutation rate following tissue culture.</title>
        <authorList>
            <person name="Rajewski A."/>
            <person name="Carter-House D."/>
            <person name="Stajich J."/>
            <person name="Litt A."/>
        </authorList>
    </citation>
    <scope>NUCLEOTIDE SEQUENCE [LARGE SCALE GENOMIC DNA]</scope>
    <source>
        <strain evidence="1">AR-01</strain>
    </source>
</reference>
<protein>
    <submittedName>
        <fullName evidence="1">Uncharacterized protein</fullName>
    </submittedName>
</protein>
<proteinExistence type="predicted"/>
<organism evidence="1 2">
    <name type="scientific">Datura stramonium</name>
    <name type="common">Jimsonweed</name>
    <name type="synonym">Common thornapple</name>
    <dbReference type="NCBI Taxonomy" id="4076"/>
    <lineage>
        <taxon>Eukaryota</taxon>
        <taxon>Viridiplantae</taxon>
        <taxon>Streptophyta</taxon>
        <taxon>Embryophyta</taxon>
        <taxon>Tracheophyta</taxon>
        <taxon>Spermatophyta</taxon>
        <taxon>Magnoliopsida</taxon>
        <taxon>eudicotyledons</taxon>
        <taxon>Gunneridae</taxon>
        <taxon>Pentapetalae</taxon>
        <taxon>asterids</taxon>
        <taxon>lamiids</taxon>
        <taxon>Solanales</taxon>
        <taxon>Solanaceae</taxon>
        <taxon>Solanoideae</taxon>
        <taxon>Datureae</taxon>
        <taxon>Datura</taxon>
    </lineage>
</organism>